<dbReference type="Proteomes" id="UP000801864">
    <property type="component" value="Unassembled WGS sequence"/>
</dbReference>
<reference evidence="2 3" key="1">
    <citation type="submission" date="2018-06" db="EMBL/GenBank/DDBJ databases">
        <title>Genome analysis of cellulolytic fungus Trichoderma lentiforme CFAM-422.</title>
        <authorList>
            <person name="Steindorff A.S."/>
            <person name="Formighieri E.F."/>
            <person name="Midorikawa G.E.O."/>
            <person name="Tamietti M.S."/>
            <person name="Ramos E.Z."/>
            <person name="Silva A.S."/>
            <person name="Bon E.P.S."/>
            <person name="Mendes T.D."/>
            <person name="Damaso M.C.T."/>
            <person name="Favaro L.C.L."/>
        </authorList>
    </citation>
    <scope>NUCLEOTIDE SEQUENCE [LARGE SCALE GENOMIC DNA]</scope>
    <source>
        <strain evidence="2 3">CFAM-422</strain>
    </source>
</reference>
<dbReference type="AlphaFoldDB" id="A0A9P4XC04"/>
<accession>A0A9P4XC04</accession>
<organism evidence="2 3">
    <name type="scientific">Trichoderma lentiforme</name>
    <dbReference type="NCBI Taxonomy" id="1567552"/>
    <lineage>
        <taxon>Eukaryota</taxon>
        <taxon>Fungi</taxon>
        <taxon>Dikarya</taxon>
        <taxon>Ascomycota</taxon>
        <taxon>Pezizomycotina</taxon>
        <taxon>Sordariomycetes</taxon>
        <taxon>Hypocreomycetidae</taxon>
        <taxon>Hypocreales</taxon>
        <taxon>Hypocreaceae</taxon>
        <taxon>Trichoderma</taxon>
    </lineage>
</organism>
<comment type="caution">
    <text evidence="2">The sequence shown here is derived from an EMBL/GenBank/DDBJ whole genome shotgun (WGS) entry which is preliminary data.</text>
</comment>
<evidence type="ECO:0000313" key="3">
    <source>
        <dbReference type="Proteomes" id="UP000801864"/>
    </source>
</evidence>
<dbReference type="EMBL" id="QLNT01000014">
    <property type="protein sequence ID" value="KAF3068058.1"/>
    <property type="molecule type" value="Genomic_DNA"/>
</dbReference>
<protein>
    <submittedName>
        <fullName evidence="2">Uncharacterized protein</fullName>
    </submittedName>
</protein>
<gene>
    <name evidence="2" type="ORF">CFAM422_007924</name>
</gene>
<feature type="region of interest" description="Disordered" evidence="1">
    <location>
        <begin position="52"/>
        <end position="112"/>
    </location>
</feature>
<evidence type="ECO:0000256" key="1">
    <source>
        <dbReference type="SAM" id="MobiDB-lite"/>
    </source>
</evidence>
<keyword evidence="3" id="KW-1185">Reference proteome</keyword>
<sequence>MQIVYSQYKYAGRSTDQLKQPPALSKLRDFQAVQLPAALADQIRGVVRHQLTNRTAARDSPPATKDGAVEEHGTAIDGKMQSICGDMDGLRGGPSGGWPMSMSMDVSTKTIG</sequence>
<evidence type="ECO:0000313" key="2">
    <source>
        <dbReference type="EMBL" id="KAF3068058.1"/>
    </source>
</evidence>
<proteinExistence type="predicted"/>
<name>A0A9P4XC04_9HYPO</name>